<evidence type="ECO:0000313" key="1">
    <source>
        <dbReference type="EMBL" id="SCG85838.1"/>
    </source>
</evidence>
<accession>A0A1D3L2N8</accession>
<gene>
    <name evidence="1" type="ORF">MCBB_1280</name>
</gene>
<evidence type="ECO:0008006" key="3">
    <source>
        <dbReference type="Google" id="ProtNLM"/>
    </source>
</evidence>
<dbReference type="AlphaFoldDB" id="A0A1D3L2N8"/>
<protein>
    <recommendedName>
        <fullName evidence="3">DUF2769 domain-containing protein</fullName>
    </recommendedName>
</protein>
<dbReference type="GeneID" id="30412123"/>
<organism evidence="1 2">
    <name type="scientific">Methanobacterium congolense</name>
    <dbReference type="NCBI Taxonomy" id="118062"/>
    <lineage>
        <taxon>Archaea</taxon>
        <taxon>Methanobacteriati</taxon>
        <taxon>Methanobacteriota</taxon>
        <taxon>Methanomada group</taxon>
        <taxon>Methanobacteria</taxon>
        <taxon>Methanobacteriales</taxon>
        <taxon>Methanobacteriaceae</taxon>
        <taxon>Methanobacterium</taxon>
    </lineage>
</organism>
<dbReference type="EMBL" id="LT607756">
    <property type="protein sequence ID" value="SCG85838.1"/>
    <property type="molecule type" value="Genomic_DNA"/>
</dbReference>
<proteinExistence type="predicted"/>
<dbReference type="Proteomes" id="UP000094707">
    <property type="component" value="Chromosome I"/>
</dbReference>
<sequence>MGEVEFNNENVMKCLCTGCPVQGTSECVKGKIQKMQEMMAEDIDIATVIGPEDVPGLYCASGEASCTDLYYHEECQCPECPVFKENELADGKTVGYYCRDGKAD</sequence>
<dbReference type="RefSeq" id="WP_071906960.1">
    <property type="nucleotide sequence ID" value="NZ_LT607756.1"/>
</dbReference>
<dbReference type="OrthoDB" id="71341at2157"/>
<reference evidence="1 2" key="1">
    <citation type="submission" date="2016-08" db="EMBL/GenBank/DDBJ databases">
        <authorList>
            <person name="Seilhamer J.J."/>
        </authorList>
    </citation>
    <scope>NUCLEOTIDE SEQUENCE [LARGE SCALE GENOMIC DNA]</scope>
    <source>
        <strain evidence="1">Buetzberg</strain>
    </source>
</reference>
<dbReference type="KEGG" id="mcub:MCBB_1280"/>
<evidence type="ECO:0000313" key="2">
    <source>
        <dbReference type="Proteomes" id="UP000094707"/>
    </source>
</evidence>
<keyword evidence="2" id="KW-1185">Reference proteome</keyword>
<name>A0A1D3L2N8_9EURY</name>